<evidence type="ECO:0000256" key="6">
    <source>
        <dbReference type="ARBA" id="ARBA00022737"/>
    </source>
</evidence>
<evidence type="ECO:0000256" key="2">
    <source>
        <dbReference type="ARBA" id="ARBA00004569"/>
    </source>
</evidence>
<evidence type="ECO:0000256" key="13">
    <source>
        <dbReference type="ARBA" id="ARBA00038333"/>
    </source>
</evidence>
<keyword evidence="15" id="KW-1133">Transmembrane helix</keyword>
<keyword evidence="15" id="KW-0812">Transmembrane</keyword>
<keyword evidence="9" id="KW-0809">Transit peptide</keyword>
<name>A0A564YX88_HYMDI</name>
<comment type="similarity">
    <text evidence="13">Belongs to the MICU1 family. MICU1 subfamily.</text>
</comment>
<feature type="transmembrane region" description="Helical" evidence="15">
    <location>
        <begin position="58"/>
        <end position="75"/>
    </location>
</feature>
<dbReference type="Gene3D" id="1.10.238.10">
    <property type="entry name" value="EF-hand"/>
    <property type="match status" value="2"/>
</dbReference>
<dbReference type="GO" id="GO:0005509">
    <property type="term" value="F:calcium ion binding"/>
    <property type="evidence" value="ECO:0007669"/>
    <property type="project" value="InterPro"/>
</dbReference>
<dbReference type="InterPro" id="IPR002048">
    <property type="entry name" value="EF_hand_dom"/>
</dbReference>
<proteinExistence type="inferred from homology"/>
<dbReference type="Proteomes" id="UP000321570">
    <property type="component" value="Unassembled WGS sequence"/>
</dbReference>
<evidence type="ECO:0000256" key="14">
    <source>
        <dbReference type="SAM" id="MobiDB-lite"/>
    </source>
</evidence>
<evidence type="ECO:0000256" key="11">
    <source>
        <dbReference type="ARBA" id="ARBA00023128"/>
    </source>
</evidence>
<dbReference type="EMBL" id="CABIJS010000432">
    <property type="protein sequence ID" value="VUZ51258.1"/>
    <property type="molecule type" value="Genomic_DNA"/>
</dbReference>
<keyword evidence="12 15" id="KW-0472">Membrane</keyword>
<evidence type="ECO:0000256" key="8">
    <source>
        <dbReference type="ARBA" id="ARBA00022837"/>
    </source>
</evidence>
<dbReference type="PANTHER" id="PTHR12294">
    <property type="entry name" value="EF HAND DOMAIN FAMILY A1,A2-RELATED"/>
    <property type="match status" value="1"/>
</dbReference>
<evidence type="ECO:0000256" key="12">
    <source>
        <dbReference type="ARBA" id="ARBA00023136"/>
    </source>
</evidence>
<keyword evidence="7" id="KW-0999">Mitochondrion inner membrane</keyword>
<dbReference type="GO" id="GO:0036444">
    <property type="term" value="P:calcium import into the mitochondrion"/>
    <property type="evidence" value="ECO:0007669"/>
    <property type="project" value="UniProtKB-ARBA"/>
</dbReference>
<dbReference type="PROSITE" id="PS50222">
    <property type="entry name" value="EF_HAND_2"/>
    <property type="match status" value="2"/>
</dbReference>
<keyword evidence="4" id="KW-0109">Calcium transport</keyword>
<reference evidence="17 18" key="1">
    <citation type="submission" date="2019-07" db="EMBL/GenBank/DDBJ databases">
        <authorList>
            <person name="Jastrzebski P J."/>
            <person name="Paukszto L."/>
            <person name="Jastrzebski P J."/>
        </authorList>
    </citation>
    <scope>NUCLEOTIDE SEQUENCE [LARGE SCALE GENOMIC DNA]</scope>
    <source>
        <strain evidence="17 18">WMS-il1</strain>
    </source>
</reference>
<feature type="domain" description="EF-hand" evidence="16">
    <location>
        <begin position="444"/>
        <end position="479"/>
    </location>
</feature>
<evidence type="ECO:0000256" key="7">
    <source>
        <dbReference type="ARBA" id="ARBA00022792"/>
    </source>
</evidence>
<feature type="region of interest" description="Disordered" evidence="14">
    <location>
        <begin position="89"/>
        <end position="127"/>
    </location>
</feature>
<protein>
    <recommendedName>
        <fullName evidence="16">EF-hand domain-containing protein</fullName>
    </recommendedName>
</protein>
<dbReference type="Pfam" id="PF13833">
    <property type="entry name" value="EF-hand_8"/>
    <property type="match status" value="1"/>
</dbReference>
<keyword evidence="18" id="KW-1185">Reference proteome</keyword>
<dbReference type="SUPFAM" id="SSF47473">
    <property type="entry name" value="EF-hand"/>
    <property type="match status" value="2"/>
</dbReference>
<feature type="compositionally biased region" description="Polar residues" evidence="14">
    <location>
        <begin position="94"/>
        <end position="107"/>
    </location>
</feature>
<dbReference type="AlphaFoldDB" id="A0A564YX88"/>
<dbReference type="GO" id="GO:1990246">
    <property type="term" value="C:uniplex complex"/>
    <property type="evidence" value="ECO:0007669"/>
    <property type="project" value="TreeGrafter"/>
</dbReference>
<evidence type="ECO:0000256" key="9">
    <source>
        <dbReference type="ARBA" id="ARBA00022946"/>
    </source>
</evidence>
<sequence>MLPELRQIAIRIPWNSPLNRRIFWASSQVTHLSVRYNQTYRNRYNHFYDGYQRAFSKGYYFMGFFVAGGLLFVQYDGIDRLQERLDSLFKKGDNNNSPPRKASCQSEYHSKKEAENTNEDEEEEKPKVKNTFRTRKFIAYEDRIRAYSTPDKIFRYFATLKRVEEDGSSEVFMTPDDFLRAITPGLKQPDGLDLDAFIRFDPKKDKLNLNIPKNSVFYCLGNNALISFTDFVFLLTVISTPRRQFEIAFRMFDINGDGELDADEFDVVRGVILDTTAMGRRHRDHTTTGNTLKSVSQSAIHEYFFGPDGKEKLKIAKFIDFQARLQEEITQLEFYRLKQDTRFDRYEPENGRITEVAFAKSLLTYAGFSENKRRLMLRRVKKKYPEDDEETSVGITFKEFLDFTHLLRSVSELDTALTFHTLAGAAIDQATFLHVAKVVANVKLTPHLVDVVFTLFDENDDGQLSYKEFVHVMKNRLFRGLDKPMDTGFLRFINAIFYCINHEVKRRLE</sequence>
<dbReference type="InterPro" id="IPR018247">
    <property type="entry name" value="EF_Hand_1_Ca_BS"/>
</dbReference>
<keyword evidence="3" id="KW-0813">Transport</keyword>
<dbReference type="PROSITE" id="PS00018">
    <property type="entry name" value="EF_HAND_1"/>
    <property type="match status" value="2"/>
</dbReference>
<dbReference type="Pfam" id="PF13202">
    <property type="entry name" value="EF-hand_5"/>
    <property type="match status" value="1"/>
</dbReference>
<keyword evidence="11" id="KW-0496">Mitochondrion</keyword>
<evidence type="ECO:0000256" key="1">
    <source>
        <dbReference type="ARBA" id="ARBA00004273"/>
    </source>
</evidence>
<keyword evidence="8" id="KW-0106">Calcium</keyword>
<evidence type="ECO:0000256" key="10">
    <source>
        <dbReference type="ARBA" id="ARBA00023065"/>
    </source>
</evidence>
<evidence type="ECO:0000313" key="17">
    <source>
        <dbReference type="EMBL" id="VUZ51258.1"/>
    </source>
</evidence>
<keyword evidence="6" id="KW-0677">Repeat</keyword>
<dbReference type="GO" id="GO:0005758">
    <property type="term" value="C:mitochondrial intermembrane space"/>
    <property type="evidence" value="ECO:0007669"/>
    <property type="project" value="UniProtKB-SubCell"/>
</dbReference>
<evidence type="ECO:0000313" key="18">
    <source>
        <dbReference type="Proteomes" id="UP000321570"/>
    </source>
</evidence>
<dbReference type="InterPro" id="IPR039800">
    <property type="entry name" value="MICU1/2/3"/>
</dbReference>
<organism evidence="17 18">
    <name type="scientific">Hymenolepis diminuta</name>
    <name type="common">Rat tapeworm</name>
    <dbReference type="NCBI Taxonomy" id="6216"/>
    <lineage>
        <taxon>Eukaryota</taxon>
        <taxon>Metazoa</taxon>
        <taxon>Spiralia</taxon>
        <taxon>Lophotrochozoa</taxon>
        <taxon>Platyhelminthes</taxon>
        <taxon>Cestoda</taxon>
        <taxon>Eucestoda</taxon>
        <taxon>Cyclophyllidea</taxon>
        <taxon>Hymenolepididae</taxon>
        <taxon>Hymenolepis</taxon>
    </lineage>
</organism>
<accession>A0A564YX88</accession>
<evidence type="ECO:0000256" key="3">
    <source>
        <dbReference type="ARBA" id="ARBA00022448"/>
    </source>
</evidence>
<feature type="domain" description="EF-hand" evidence="16">
    <location>
        <begin position="240"/>
        <end position="275"/>
    </location>
</feature>
<keyword evidence="5" id="KW-0479">Metal-binding</keyword>
<dbReference type="GO" id="GO:0051560">
    <property type="term" value="P:mitochondrial calcium ion homeostasis"/>
    <property type="evidence" value="ECO:0007669"/>
    <property type="project" value="TreeGrafter"/>
</dbReference>
<evidence type="ECO:0000256" key="5">
    <source>
        <dbReference type="ARBA" id="ARBA00022723"/>
    </source>
</evidence>
<dbReference type="SMART" id="SM00054">
    <property type="entry name" value="EFh"/>
    <property type="match status" value="2"/>
</dbReference>
<evidence type="ECO:0000256" key="4">
    <source>
        <dbReference type="ARBA" id="ARBA00022568"/>
    </source>
</evidence>
<evidence type="ECO:0000259" key="16">
    <source>
        <dbReference type="PROSITE" id="PS50222"/>
    </source>
</evidence>
<dbReference type="CDD" id="cd15900">
    <property type="entry name" value="EFh_MICU"/>
    <property type="match status" value="1"/>
</dbReference>
<dbReference type="InterPro" id="IPR011992">
    <property type="entry name" value="EF-hand-dom_pair"/>
</dbReference>
<evidence type="ECO:0000256" key="15">
    <source>
        <dbReference type="SAM" id="Phobius"/>
    </source>
</evidence>
<dbReference type="PANTHER" id="PTHR12294:SF1">
    <property type="entry name" value="CALCIUM UPTAKE PROTEIN 1, MITOCHONDRIAL"/>
    <property type="match status" value="1"/>
</dbReference>
<keyword evidence="10" id="KW-0406">Ion transport</keyword>
<gene>
    <name evidence="17" type="ORF">WMSIL1_LOCUS10022</name>
</gene>
<comment type="subcellular location">
    <subcellularLocation>
        <location evidence="1">Mitochondrion inner membrane</location>
    </subcellularLocation>
    <subcellularLocation>
        <location evidence="2">Mitochondrion intermembrane space</location>
    </subcellularLocation>
</comment>